<evidence type="ECO:0000259" key="3">
    <source>
        <dbReference type="Pfam" id="PF13649"/>
    </source>
</evidence>
<comment type="caution">
    <text evidence="4">The sequence shown here is derived from an EMBL/GenBank/DDBJ whole genome shotgun (WGS) entry which is preliminary data.</text>
</comment>
<comment type="similarity">
    <text evidence="1">Belongs to the methyltransferase superfamily. LaeA methyltransferase family.</text>
</comment>
<protein>
    <submittedName>
        <fullName evidence="4">S-adenosyl-L-methionine-dependent methyltransferase</fullName>
    </submittedName>
</protein>
<keyword evidence="5" id="KW-1185">Reference proteome</keyword>
<dbReference type="InterPro" id="IPR029063">
    <property type="entry name" value="SAM-dependent_MTases_sf"/>
</dbReference>
<keyword evidence="4" id="KW-0808">Transferase</keyword>
<dbReference type="EMBL" id="MU032349">
    <property type="protein sequence ID" value="KAF3763931.1"/>
    <property type="molecule type" value="Genomic_DNA"/>
</dbReference>
<dbReference type="SUPFAM" id="SSF53335">
    <property type="entry name" value="S-adenosyl-L-methionine-dependent methyltransferases"/>
    <property type="match status" value="1"/>
</dbReference>
<dbReference type="GO" id="GO:0008168">
    <property type="term" value="F:methyltransferase activity"/>
    <property type="evidence" value="ECO:0007669"/>
    <property type="project" value="UniProtKB-KW"/>
</dbReference>
<reference evidence="4" key="1">
    <citation type="journal article" date="2020" name="Phytopathology">
        <title>Genome sequence of the chestnut blight fungus Cryphonectria parasitica EP155: A fundamental resource for an archetypical invasive plant pathogen.</title>
        <authorList>
            <person name="Crouch J.A."/>
            <person name="Dawe A."/>
            <person name="Aerts A."/>
            <person name="Barry K."/>
            <person name="Churchill A.C.L."/>
            <person name="Grimwood J."/>
            <person name="Hillman B."/>
            <person name="Milgroom M.G."/>
            <person name="Pangilinan J."/>
            <person name="Smith M."/>
            <person name="Salamov A."/>
            <person name="Schmutz J."/>
            <person name="Yadav J."/>
            <person name="Grigoriev I.V."/>
            <person name="Nuss D."/>
        </authorList>
    </citation>
    <scope>NUCLEOTIDE SEQUENCE</scope>
    <source>
        <strain evidence="4">EP155</strain>
    </source>
</reference>
<dbReference type="PANTHER" id="PTHR43591:SF50">
    <property type="entry name" value="METHYLTRANSFERASE DOMAIN-CONTAINING PROTEIN-RELATED"/>
    <property type="match status" value="1"/>
</dbReference>
<dbReference type="Gene3D" id="3.40.50.150">
    <property type="entry name" value="Vaccinia Virus protein VP39"/>
    <property type="match status" value="1"/>
</dbReference>
<gene>
    <name evidence="4" type="ORF">M406DRAFT_341314</name>
</gene>
<dbReference type="InterPro" id="IPR041698">
    <property type="entry name" value="Methyltransf_25"/>
</dbReference>
<dbReference type="CDD" id="cd02440">
    <property type="entry name" value="AdoMet_MTases"/>
    <property type="match status" value="1"/>
</dbReference>
<proteinExistence type="inferred from homology"/>
<evidence type="ECO:0000256" key="2">
    <source>
        <dbReference type="SAM" id="MobiDB-lite"/>
    </source>
</evidence>
<dbReference type="PANTHER" id="PTHR43591">
    <property type="entry name" value="METHYLTRANSFERASE"/>
    <property type="match status" value="1"/>
</dbReference>
<name>A0A9P4XZT7_CRYP1</name>
<feature type="compositionally biased region" description="Low complexity" evidence="2">
    <location>
        <begin position="1"/>
        <end position="22"/>
    </location>
</feature>
<feature type="region of interest" description="Disordered" evidence="2">
    <location>
        <begin position="209"/>
        <end position="228"/>
    </location>
</feature>
<dbReference type="Pfam" id="PF13649">
    <property type="entry name" value="Methyltransf_25"/>
    <property type="match status" value="1"/>
</dbReference>
<evidence type="ECO:0000313" key="5">
    <source>
        <dbReference type="Proteomes" id="UP000803844"/>
    </source>
</evidence>
<dbReference type="AlphaFoldDB" id="A0A9P4XZT7"/>
<feature type="region of interest" description="Disordered" evidence="2">
    <location>
        <begin position="1"/>
        <end position="27"/>
    </location>
</feature>
<sequence>MSTSTGTSGTSGTSSSRSTRSSHSLPPITKKAGRIYLDTTGAVVAYPFPIDLAETHREIMLSQLNTTIFGSLILTEDLILGEDNPPPRRVLEVCCDTGWWSAALHQQLQERDRPATEFVGLDIKPPPPDAETCYEGMGMTWEYVQHDVNDTPWPLPDNSFDLVMIRNVALALDSSKYSQLVQEYVRVLRPGGTLELWEHDYNIRSMRPSIQQRQQQQNHAGGGDQSKLDKLGLYPISESRDFGPASNACVAEYNAWIKTALADLHLPTMPCSYIETMFSGHLVEGSEDLDMMRVERVAVPFGGAEGGVSWEQQQNMGGPRILTAEQEVVRRTALEGFVGMVEAFEPLLRAGGELSQVAWEDWIGKARKDWLQDGGFGLGECLEFGVWSLRKK</sequence>
<feature type="domain" description="Methyltransferase" evidence="3">
    <location>
        <begin position="90"/>
        <end position="192"/>
    </location>
</feature>
<dbReference type="GO" id="GO:0032259">
    <property type="term" value="P:methylation"/>
    <property type="evidence" value="ECO:0007669"/>
    <property type="project" value="UniProtKB-KW"/>
</dbReference>
<dbReference type="GeneID" id="63838775"/>
<dbReference type="RefSeq" id="XP_040774892.1">
    <property type="nucleotide sequence ID" value="XM_040921646.1"/>
</dbReference>
<evidence type="ECO:0000256" key="1">
    <source>
        <dbReference type="ARBA" id="ARBA00038158"/>
    </source>
</evidence>
<organism evidence="4 5">
    <name type="scientific">Cryphonectria parasitica (strain ATCC 38755 / EP155)</name>
    <dbReference type="NCBI Taxonomy" id="660469"/>
    <lineage>
        <taxon>Eukaryota</taxon>
        <taxon>Fungi</taxon>
        <taxon>Dikarya</taxon>
        <taxon>Ascomycota</taxon>
        <taxon>Pezizomycotina</taxon>
        <taxon>Sordariomycetes</taxon>
        <taxon>Sordariomycetidae</taxon>
        <taxon>Diaporthales</taxon>
        <taxon>Cryphonectriaceae</taxon>
        <taxon>Cryphonectria-Endothia species complex</taxon>
        <taxon>Cryphonectria</taxon>
    </lineage>
</organism>
<dbReference type="Proteomes" id="UP000803844">
    <property type="component" value="Unassembled WGS sequence"/>
</dbReference>
<keyword evidence="4" id="KW-0489">Methyltransferase</keyword>
<accession>A0A9P4XZT7</accession>
<dbReference type="OrthoDB" id="2013972at2759"/>
<evidence type="ECO:0000313" key="4">
    <source>
        <dbReference type="EMBL" id="KAF3763931.1"/>
    </source>
</evidence>